<dbReference type="EMBL" id="CAVLGL010000096">
    <property type="protein sequence ID" value="CAK1598042.1"/>
    <property type="molecule type" value="Genomic_DNA"/>
</dbReference>
<dbReference type="Proteomes" id="UP001314205">
    <property type="component" value="Unassembled WGS sequence"/>
</dbReference>
<proteinExistence type="predicted"/>
<feature type="domain" description="Anticodon-binding" evidence="1">
    <location>
        <begin position="50"/>
        <end position="102"/>
    </location>
</feature>
<accession>A0AAV1LV80</accession>
<keyword evidence="3" id="KW-1185">Reference proteome</keyword>
<dbReference type="Gene3D" id="3.40.50.800">
    <property type="entry name" value="Anticodon-binding domain"/>
    <property type="match status" value="1"/>
</dbReference>
<sequence length="148" mass="16796">MCACACALQRAATRALRRRRRGLYAATHILLRHRNHQEGSKEWAVHGWEEVQGLGEELENEAGLYSEVVLDDRHTHTIGRRMKAADRMGYPIIVVCGRSTTEQPPWYELYRSKRVGYSAPVLQTRAELLATLATKANVTKVDVNPKEI</sequence>
<organism evidence="2 3">
    <name type="scientific">Parnassius mnemosyne</name>
    <name type="common">clouded apollo</name>
    <dbReference type="NCBI Taxonomy" id="213953"/>
    <lineage>
        <taxon>Eukaryota</taxon>
        <taxon>Metazoa</taxon>
        <taxon>Ecdysozoa</taxon>
        <taxon>Arthropoda</taxon>
        <taxon>Hexapoda</taxon>
        <taxon>Insecta</taxon>
        <taxon>Pterygota</taxon>
        <taxon>Neoptera</taxon>
        <taxon>Endopterygota</taxon>
        <taxon>Lepidoptera</taxon>
        <taxon>Glossata</taxon>
        <taxon>Ditrysia</taxon>
        <taxon>Papilionoidea</taxon>
        <taxon>Papilionidae</taxon>
        <taxon>Parnassiinae</taxon>
        <taxon>Parnassini</taxon>
        <taxon>Parnassius</taxon>
        <taxon>Driopa</taxon>
    </lineage>
</organism>
<dbReference type="AlphaFoldDB" id="A0AAV1LV80"/>
<gene>
    <name evidence="2" type="ORF">PARMNEM_LOCUS17105</name>
</gene>
<comment type="caution">
    <text evidence="2">The sequence shown here is derived from an EMBL/GenBank/DDBJ whole genome shotgun (WGS) entry which is preliminary data.</text>
</comment>
<evidence type="ECO:0000313" key="2">
    <source>
        <dbReference type="EMBL" id="CAK1598042.1"/>
    </source>
</evidence>
<dbReference type="Pfam" id="PF03129">
    <property type="entry name" value="HGTP_anticodon"/>
    <property type="match status" value="1"/>
</dbReference>
<dbReference type="InterPro" id="IPR004154">
    <property type="entry name" value="Anticodon-bd"/>
</dbReference>
<protein>
    <recommendedName>
        <fullName evidence="1">Anticodon-binding domain-containing protein</fullName>
    </recommendedName>
</protein>
<name>A0AAV1LV80_9NEOP</name>
<evidence type="ECO:0000313" key="3">
    <source>
        <dbReference type="Proteomes" id="UP001314205"/>
    </source>
</evidence>
<reference evidence="2 3" key="1">
    <citation type="submission" date="2023-11" db="EMBL/GenBank/DDBJ databases">
        <authorList>
            <person name="Hedman E."/>
            <person name="Englund M."/>
            <person name="Stromberg M."/>
            <person name="Nyberg Akerstrom W."/>
            <person name="Nylinder S."/>
            <person name="Jareborg N."/>
            <person name="Kallberg Y."/>
            <person name="Kronander E."/>
        </authorList>
    </citation>
    <scope>NUCLEOTIDE SEQUENCE [LARGE SCALE GENOMIC DNA]</scope>
</reference>
<dbReference type="InterPro" id="IPR036621">
    <property type="entry name" value="Anticodon-bd_dom_sf"/>
</dbReference>
<evidence type="ECO:0000259" key="1">
    <source>
        <dbReference type="Pfam" id="PF03129"/>
    </source>
</evidence>
<dbReference type="SUPFAM" id="SSF52954">
    <property type="entry name" value="Class II aaRS ABD-related"/>
    <property type="match status" value="1"/>
</dbReference>